<gene>
    <name evidence="2" type="ORF">LWI29_028694</name>
</gene>
<evidence type="ECO:0000313" key="2">
    <source>
        <dbReference type="EMBL" id="KAK0577153.1"/>
    </source>
</evidence>
<reference evidence="2" key="2">
    <citation type="submission" date="2023-06" db="EMBL/GenBank/DDBJ databases">
        <authorList>
            <person name="Swenson N.G."/>
            <person name="Wegrzyn J.L."/>
            <person name="Mcevoy S.L."/>
        </authorList>
    </citation>
    <scope>NUCLEOTIDE SEQUENCE</scope>
    <source>
        <strain evidence="2">NS2018</strain>
        <tissue evidence="2">Leaf</tissue>
    </source>
</reference>
<dbReference type="EMBL" id="JAUESC010000386">
    <property type="protein sequence ID" value="KAK0577153.1"/>
    <property type="molecule type" value="Genomic_DNA"/>
</dbReference>
<feature type="region of interest" description="Disordered" evidence="1">
    <location>
        <begin position="688"/>
        <end position="712"/>
    </location>
</feature>
<evidence type="ECO:0000256" key="1">
    <source>
        <dbReference type="SAM" id="MobiDB-lite"/>
    </source>
</evidence>
<reference evidence="2" key="1">
    <citation type="journal article" date="2022" name="Plant J.">
        <title>Strategies of tolerance reflected in two North American maple genomes.</title>
        <authorList>
            <person name="McEvoy S.L."/>
            <person name="Sezen U.U."/>
            <person name="Trouern-Trend A."/>
            <person name="McMahon S.M."/>
            <person name="Schaberg P.G."/>
            <person name="Yang J."/>
            <person name="Wegrzyn J.L."/>
            <person name="Swenson N.G."/>
        </authorList>
    </citation>
    <scope>NUCLEOTIDE SEQUENCE</scope>
    <source>
        <strain evidence="2">NS2018</strain>
    </source>
</reference>
<feature type="region of interest" description="Disordered" evidence="1">
    <location>
        <begin position="602"/>
        <end position="621"/>
    </location>
</feature>
<accession>A0AA39VG32</accession>
<feature type="compositionally biased region" description="Polar residues" evidence="1">
    <location>
        <begin position="564"/>
        <end position="580"/>
    </location>
</feature>
<feature type="compositionally biased region" description="Low complexity" evidence="1">
    <location>
        <begin position="692"/>
        <end position="706"/>
    </location>
</feature>
<feature type="region of interest" description="Disordered" evidence="1">
    <location>
        <begin position="630"/>
        <end position="653"/>
    </location>
</feature>
<proteinExistence type="predicted"/>
<name>A0AA39VG32_ACESA</name>
<dbReference type="AlphaFoldDB" id="A0AA39VG32"/>
<sequence>MDGEFSVGRHGKQTSEKYVRPMKNIDGSANIATNKSNGAASSYSNRFDILSEEVEVNMVEGNQHPHTKAPSTKGRGKGVLVEITNAYGSQSAPVGKGNKKVIRKYDKLGTNKITSSYFKSNLQNHNSLPVGVDNKKDDNTETSVFTRNALFGLRNIVLGRFLDGYGFGISKQQSIIHSSWLLELGLELADFVQEDNNSVGEGVKKVREAPFLLYLICAVLVMERSEPALVPEWLRSSGSVSGGGSSAHQFASSAAHSDVSSLGHTRNRNSKSTSDFDTRNLAFLDRTASSNSRRSSGNGSAKHAYSSFNRSHRDKDRERDKERSTYGDPWDRDSSDPLGNLLSNRTEKDTLRRSQSMISRKQNELSLRRVTVDSKTGSNNNHSNGNGLLSGVNTGSNIKKSVFEKDFPSLGSEEKQGVPDVGRVSSPGLSSAVQSLPVGNSALIGGEGWTSALAEVPPIIGSSTSSGTFSAPQTGVTTALSGTPSVMTGLNMAEALAQAPSRTRTAPQLSVKTQRLEELAIKQSRQLIPVTPSMPKSSVLSFSDKSKPKAAAVRTGEMNMAAKNGQQQPSALHHASQSLGGNVKSDVTKTSGKLLVLKPAWENGVSPSTKDGASPTSNTNSRAANNQLAVAPSVASAPLRTPNNPKLPSGERKAAALNPITGFTVERRPSLSQTQSRNDFFNLLKKKTSTNSSAVPSDSVPDSSSPTLEKSGEVAKEAVTALASPHAIENGVKVTVNGDTCEGVQRFSDVGEKNMSHCVTVVPDEEEAAFLRSLGWEENNGEDEGLTEEEINAFYQEYKKRGMQLNLPEFHMNSCGGGSHEVGSSDSESKA</sequence>
<feature type="compositionally biased region" description="Polar residues" evidence="1">
    <location>
        <begin position="605"/>
        <end position="621"/>
    </location>
</feature>
<feature type="region of interest" description="Disordered" evidence="1">
    <location>
        <begin position="287"/>
        <end position="369"/>
    </location>
</feature>
<dbReference type="PANTHER" id="PTHR34112:SF18">
    <property type="entry name" value="C-JUN-AMINO-TERMINAL KINASE-INTERACTING PROTEIN"/>
    <property type="match status" value="1"/>
</dbReference>
<comment type="caution">
    <text evidence="2">The sequence shown here is derived from an EMBL/GenBank/DDBJ whole genome shotgun (WGS) entry which is preliminary data.</text>
</comment>
<organism evidence="2 3">
    <name type="scientific">Acer saccharum</name>
    <name type="common">Sugar maple</name>
    <dbReference type="NCBI Taxonomy" id="4024"/>
    <lineage>
        <taxon>Eukaryota</taxon>
        <taxon>Viridiplantae</taxon>
        <taxon>Streptophyta</taxon>
        <taxon>Embryophyta</taxon>
        <taxon>Tracheophyta</taxon>
        <taxon>Spermatophyta</taxon>
        <taxon>Magnoliopsida</taxon>
        <taxon>eudicotyledons</taxon>
        <taxon>Gunneridae</taxon>
        <taxon>Pentapetalae</taxon>
        <taxon>rosids</taxon>
        <taxon>malvids</taxon>
        <taxon>Sapindales</taxon>
        <taxon>Sapindaceae</taxon>
        <taxon>Hippocastanoideae</taxon>
        <taxon>Acereae</taxon>
        <taxon>Acer</taxon>
    </lineage>
</organism>
<evidence type="ECO:0000313" key="3">
    <source>
        <dbReference type="Proteomes" id="UP001168877"/>
    </source>
</evidence>
<feature type="region of interest" description="Disordered" evidence="1">
    <location>
        <begin position="812"/>
        <end position="831"/>
    </location>
</feature>
<protein>
    <submittedName>
        <fullName evidence="2">Uncharacterized protein</fullName>
    </submittedName>
</protein>
<dbReference type="PANTHER" id="PTHR34112">
    <property type="entry name" value="C-JUN-AMINO-TERMINAL KINASE-INTERACTING PROTEIN"/>
    <property type="match status" value="1"/>
</dbReference>
<feature type="compositionally biased region" description="Low complexity" evidence="1">
    <location>
        <begin position="288"/>
        <end position="301"/>
    </location>
</feature>
<feature type="region of interest" description="Disordered" evidence="1">
    <location>
        <begin position="1"/>
        <end position="23"/>
    </location>
</feature>
<dbReference type="Proteomes" id="UP001168877">
    <property type="component" value="Unassembled WGS sequence"/>
</dbReference>
<feature type="compositionally biased region" description="Polar residues" evidence="1">
    <location>
        <begin position="822"/>
        <end position="831"/>
    </location>
</feature>
<keyword evidence="3" id="KW-1185">Reference proteome</keyword>
<feature type="compositionally biased region" description="Basic and acidic residues" evidence="1">
    <location>
        <begin position="311"/>
        <end position="335"/>
    </location>
</feature>
<feature type="region of interest" description="Disordered" evidence="1">
    <location>
        <begin position="562"/>
        <end position="586"/>
    </location>
</feature>